<organism evidence="1 2">
    <name type="scientific">Ceratodon purpureus</name>
    <name type="common">Fire moss</name>
    <name type="synonym">Dicranum purpureum</name>
    <dbReference type="NCBI Taxonomy" id="3225"/>
    <lineage>
        <taxon>Eukaryota</taxon>
        <taxon>Viridiplantae</taxon>
        <taxon>Streptophyta</taxon>
        <taxon>Embryophyta</taxon>
        <taxon>Bryophyta</taxon>
        <taxon>Bryophytina</taxon>
        <taxon>Bryopsida</taxon>
        <taxon>Dicranidae</taxon>
        <taxon>Pseudoditrichales</taxon>
        <taxon>Ditrichaceae</taxon>
        <taxon>Ceratodon</taxon>
    </lineage>
</organism>
<reference evidence="1 2" key="1">
    <citation type="submission" date="2020-06" db="EMBL/GenBank/DDBJ databases">
        <title>WGS assembly of Ceratodon purpureus strain R40.</title>
        <authorList>
            <person name="Carey S.B."/>
            <person name="Jenkins J."/>
            <person name="Shu S."/>
            <person name="Lovell J.T."/>
            <person name="Sreedasyam A."/>
            <person name="Maumus F."/>
            <person name="Tiley G.P."/>
            <person name="Fernandez-Pozo N."/>
            <person name="Barry K."/>
            <person name="Chen C."/>
            <person name="Wang M."/>
            <person name="Lipzen A."/>
            <person name="Daum C."/>
            <person name="Saski C.A."/>
            <person name="Payton A.C."/>
            <person name="Mcbreen J.C."/>
            <person name="Conrad R.E."/>
            <person name="Kollar L.M."/>
            <person name="Olsson S."/>
            <person name="Huttunen S."/>
            <person name="Landis J.B."/>
            <person name="Wickett N.J."/>
            <person name="Johnson M.G."/>
            <person name="Rensing S.A."/>
            <person name="Grimwood J."/>
            <person name="Schmutz J."/>
            <person name="Mcdaniel S.F."/>
        </authorList>
    </citation>
    <scope>NUCLEOTIDE SEQUENCE [LARGE SCALE GENOMIC DNA]</scope>
    <source>
        <strain evidence="1 2">R40</strain>
    </source>
</reference>
<sequence length="179" mass="19592">MINRPPAALPLGAEWLNALPQGAGWTPPAAFAAQPVREVHFRTVQGRTSGQSTQVVEWLYASVSVGQLGQGTATNAQVRTWVQQEVGRPADDAGHIIGNNQGGLGTVQWNIFPQSSNFNRGVFSRDVERMIHDAASLGQVQIWFRFNYTNAAEPGRPTNFHFFILFSDGAMMNSDLLNP</sequence>
<name>A0A8T0GCP6_CERPU</name>
<protein>
    <submittedName>
        <fullName evidence="1">Uncharacterized protein</fullName>
    </submittedName>
</protein>
<dbReference type="EMBL" id="CM026432">
    <property type="protein sequence ID" value="KAG0556134.1"/>
    <property type="molecule type" value="Genomic_DNA"/>
</dbReference>
<dbReference type="AlphaFoldDB" id="A0A8T0GCP6"/>
<dbReference type="Proteomes" id="UP000822688">
    <property type="component" value="Chromosome 11"/>
</dbReference>
<evidence type="ECO:0000313" key="2">
    <source>
        <dbReference type="Proteomes" id="UP000822688"/>
    </source>
</evidence>
<keyword evidence="2" id="KW-1185">Reference proteome</keyword>
<comment type="caution">
    <text evidence="1">The sequence shown here is derived from an EMBL/GenBank/DDBJ whole genome shotgun (WGS) entry which is preliminary data.</text>
</comment>
<gene>
    <name evidence="1" type="ORF">KC19_11G028800</name>
</gene>
<proteinExistence type="predicted"/>
<evidence type="ECO:0000313" key="1">
    <source>
        <dbReference type="EMBL" id="KAG0556134.1"/>
    </source>
</evidence>
<accession>A0A8T0GCP6</accession>